<evidence type="ECO:0000313" key="2">
    <source>
        <dbReference type="Proteomes" id="UP000504631"/>
    </source>
</evidence>
<dbReference type="Proteomes" id="UP000504631">
    <property type="component" value="Unplaced"/>
</dbReference>
<keyword evidence="2" id="KW-1185">Reference proteome</keyword>
<keyword evidence="1" id="KW-0732">Signal</keyword>
<dbReference type="RefSeq" id="XP_033360390.1">
    <property type="nucleotide sequence ID" value="XM_033504499.1"/>
</dbReference>
<protein>
    <submittedName>
        <fullName evidence="3">Uncharacterized protein LOC117239141 isoform X1</fullName>
    </submittedName>
</protein>
<sequence length="324" mass="37099">MVRQCNSSLIVQKCVLLMTVVVIHGTGGEICDKRKCRGPLRVYESLGCTPVYAKPNDCCAESYDCSHLDNLPRDKCYANGHEYSIGQMLRSEDSNPCDIGCVCNTTLDGLAAFVCKPVYCEHLPAEGNYYFRYTHDSCCRNATQICLKDGEERPTCEVDDNTYYDGDLFETKCNRDLRCICMPGYIGENVEPFCKKRNRRGCSILFGSPFLVRRMCAPMFVHGQNPHRDCSNFFRCPSRKDIVIRNYSNIEFAKVAKEEGKVCRFGNMTMRINDELSRRAIHDRDCMQCVCEVPPFLTCQRLRDEKRCQIQYQDVVISVSNHMV</sequence>
<accession>A0A6J3L534</accession>
<dbReference type="AlphaFoldDB" id="A0A6J3L534"/>
<organism evidence="2 3">
    <name type="scientific">Bombus vosnesenskii</name>
    <dbReference type="NCBI Taxonomy" id="207650"/>
    <lineage>
        <taxon>Eukaryota</taxon>
        <taxon>Metazoa</taxon>
        <taxon>Ecdysozoa</taxon>
        <taxon>Arthropoda</taxon>
        <taxon>Hexapoda</taxon>
        <taxon>Insecta</taxon>
        <taxon>Pterygota</taxon>
        <taxon>Neoptera</taxon>
        <taxon>Endopterygota</taxon>
        <taxon>Hymenoptera</taxon>
        <taxon>Apocrita</taxon>
        <taxon>Aculeata</taxon>
        <taxon>Apoidea</taxon>
        <taxon>Anthophila</taxon>
        <taxon>Apidae</taxon>
        <taxon>Bombus</taxon>
        <taxon>Pyrobombus</taxon>
    </lineage>
</organism>
<name>A0A6J3L534_9HYME</name>
<evidence type="ECO:0000313" key="3">
    <source>
        <dbReference type="RefSeq" id="XP_033360390.1"/>
    </source>
</evidence>
<feature type="chain" id="PRO_5026677293" evidence="1">
    <location>
        <begin position="29"/>
        <end position="324"/>
    </location>
</feature>
<dbReference type="GeneID" id="117239141"/>
<gene>
    <name evidence="3" type="primary">LOC117239141</name>
</gene>
<dbReference type="KEGG" id="bvk:117239141"/>
<evidence type="ECO:0000256" key="1">
    <source>
        <dbReference type="SAM" id="SignalP"/>
    </source>
</evidence>
<feature type="signal peptide" evidence="1">
    <location>
        <begin position="1"/>
        <end position="28"/>
    </location>
</feature>
<proteinExistence type="predicted"/>
<reference evidence="3" key="1">
    <citation type="submission" date="2025-08" db="UniProtKB">
        <authorList>
            <consortium name="RefSeq"/>
        </authorList>
    </citation>
    <scope>IDENTIFICATION</scope>
    <source>
        <tissue evidence="3">Muscle</tissue>
    </source>
</reference>